<proteinExistence type="predicted"/>
<dbReference type="AlphaFoldDB" id="A0A2K3LY75"/>
<comment type="caution">
    <text evidence="1">The sequence shown here is derived from an EMBL/GenBank/DDBJ whole genome shotgun (WGS) entry which is preliminary data.</text>
</comment>
<protein>
    <submittedName>
        <fullName evidence="1">Uncharacterized protein</fullName>
    </submittedName>
</protein>
<reference evidence="1 2" key="1">
    <citation type="journal article" date="2014" name="Am. J. Bot.">
        <title>Genome assembly and annotation for red clover (Trifolium pratense; Fabaceae).</title>
        <authorList>
            <person name="Istvanek J."/>
            <person name="Jaros M."/>
            <person name="Krenek A."/>
            <person name="Repkova J."/>
        </authorList>
    </citation>
    <scope>NUCLEOTIDE SEQUENCE [LARGE SCALE GENOMIC DNA]</scope>
    <source>
        <strain evidence="2">cv. Tatra</strain>
        <tissue evidence="1">Young leaves</tissue>
    </source>
</reference>
<organism evidence="1 2">
    <name type="scientific">Trifolium pratense</name>
    <name type="common">Red clover</name>
    <dbReference type="NCBI Taxonomy" id="57577"/>
    <lineage>
        <taxon>Eukaryota</taxon>
        <taxon>Viridiplantae</taxon>
        <taxon>Streptophyta</taxon>
        <taxon>Embryophyta</taxon>
        <taxon>Tracheophyta</taxon>
        <taxon>Spermatophyta</taxon>
        <taxon>Magnoliopsida</taxon>
        <taxon>eudicotyledons</taxon>
        <taxon>Gunneridae</taxon>
        <taxon>Pentapetalae</taxon>
        <taxon>rosids</taxon>
        <taxon>fabids</taxon>
        <taxon>Fabales</taxon>
        <taxon>Fabaceae</taxon>
        <taxon>Papilionoideae</taxon>
        <taxon>50 kb inversion clade</taxon>
        <taxon>NPAAA clade</taxon>
        <taxon>Hologalegina</taxon>
        <taxon>IRL clade</taxon>
        <taxon>Trifolieae</taxon>
        <taxon>Trifolium</taxon>
    </lineage>
</organism>
<sequence>VAGEAMEGGSSNNTAAGFGSGVGAARRLRGARGLGLQGLDICEHLVSARRAVSMAQGTIVLLSWLGVSGREYILLLLHLLQP</sequence>
<gene>
    <name evidence="1" type="ORF">L195_g039515</name>
</gene>
<evidence type="ECO:0000313" key="2">
    <source>
        <dbReference type="Proteomes" id="UP000236291"/>
    </source>
</evidence>
<evidence type="ECO:0000313" key="1">
    <source>
        <dbReference type="EMBL" id="PNX83472.1"/>
    </source>
</evidence>
<feature type="non-terminal residue" evidence="1">
    <location>
        <position position="1"/>
    </location>
</feature>
<name>A0A2K3LY75_TRIPR</name>
<dbReference type="EMBL" id="ASHM01044197">
    <property type="protein sequence ID" value="PNX83472.1"/>
    <property type="molecule type" value="Genomic_DNA"/>
</dbReference>
<dbReference type="Proteomes" id="UP000236291">
    <property type="component" value="Unassembled WGS sequence"/>
</dbReference>
<reference evidence="1 2" key="2">
    <citation type="journal article" date="2017" name="Front. Plant Sci.">
        <title>Gene Classification and Mining of Molecular Markers Useful in Red Clover (Trifolium pratense) Breeding.</title>
        <authorList>
            <person name="Istvanek J."/>
            <person name="Dluhosova J."/>
            <person name="Dluhos P."/>
            <person name="Patkova L."/>
            <person name="Nedelnik J."/>
            <person name="Repkova J."/>
        </authorList>
    </citation>
    <scope>NUCLEOTIDE SEQUENCE [LARGE SCALE GENOMIC DNA]</scope>
    <source>
        <strain evidence="2">cv. Tatra</strain>
        <tissue evidence="1">Young leaves</tissue>
    </source>
</reference>
<accession>A0A2K3LY75</accession>